<reference evidence="12" key="1">
    <citation type="submission" date="2021-01" db="EMBL/GenBank/DDBJ databases">
        <authorList>
            <person name="Corre E."/>
            <person name="Pelletier E."/>
            <person name="Niang G."/>
            <person name="Scheremetjew M."/>
            <person name="Finn R."/>
            <person name="Kale V."/>
            <person name="Holt S."/>
            <person name="Cochrane G."/>
            <person name="Meng A."/>
            <person name="Brown T."/>
            <person name="Cohen L."/>
        </authorList>
    </citation>
    <scope>NUCLEOTIDE SEQUENCE</scope>
    <source>
        <strain evidence="12">NIES-2562</strain>
    </source>
</reference>
<proteinExistence type="inferred from homology"/>
<evidence type="ECO:0000256" key="3">
    <source>
        <dbReference type="ARBA" id="ARBA00023212"/>
    </source>
</evidence>
<dbReference type="PANTHER" id="PTHR31144">
    <property type="entry name" value="UPF0602 PROTEIN C4ORF47"/>
    <property type="match status" value="1"/>
</dbReference>
<dbReference type="PANTHER" id="PTHR31144:SF1">
    <property type="entry name" value="UPF0602 PROTEIN C4ORF47"/>
    <property type="match status" value="1"/>
</dbReference>
<keyword evidence="2" id="KW-0963">Cytoplasm</keyword>
<evidence type="ECO:0000313" key="12">
    <source>
        <dbReference type="EMBL" id="CAE0245451.1"/>
    </source>
</evidence>
<dbReference type="AlphaFoldDB" id="A0A7S3D441"/>
<comment type="similarity">
    <text evidence="4">Belongs to the CFAP96 family.</text>
</comment>
<evidence type="ECO:0000313" key="11">
    <source>
        <dbReference type="EMBL" id="CAE0245450.1"/>
    </source>
</evidence>
<comment type="subcellular location">
    <subcellularLocation>
        <location evidence="1">Cytoplasm</location>
        <location evidence="1">Cytoskeleton</location>
        <location evidence="1">Microtubule organizing center</location>
        <location evidence="1">Centrosome</location>
    </subcellularLocation>
</comment>
<dbReference type="EMBL" id="HBIB01011736">
    <property type="protein sequence ID" value="CAE0245447.1"/>
    <property type="molecule type" value="Transcribed_RNA"/>
</dbReference>
<dbReference type="EMBL" id="HBIB01011731">
    <property type="protein sequence ID" value="CAE0245443.1"/>
    <property type="molecule type" value="Transcribed_RNA"/>
</dbReference>
<evidence type="ECO:0000313" key="7">
    <source>
        <dbReference type="EMBL" id="CAE0245443.1"/>
    </source>
</evidence>
<dbReference type="GO" id="GO:0005813">
    <property type="term" value="C:centrosome"/>
    <property type="evidence" value="ECO:0007669"/>
    <property type="project" value="UniProtKB-SubCell"/>
</dbReference>
<dbReference type="InterPro" id="IPR029358">
    <property type="entry name" value="CFAP96"/>
</dbReference>
<feature type="compositionally biased region" description="Basic and acidic residues" evidence="6">
    <location>
        <begin position="277"/>
        <end position="299"/>
    </location>
</feature>
<feature type="region of interest" description="Disordered" evidence="6">
    <location>
        <begin position="246"/>
        <end position="334"/>
    </location>
</feature>
<sequence>MPKPTMERIGYFAEESYLSIGDKYGEKKPPQSREKGPQMLSHTGKMGQTSDVTFQKFTTLWAGEKYTTLDETKRKDELDKKKKIVGSGVFVPANPPKEGSGLGGYYGTIGGKYPHVADTEYKQKRPEDVKHAMPNILTTGPKSGTFGVPGTTIGTYGTKLKTSGVVGEYTYASEPYDGAKEIEKERGTLEKTRFVTDKPFKPANPGKLGTYGVPGTILNSHSHHIVKGTTGVVGEYTYEIQGPAPSLTKKAASDEPARDAFRPSHPSKMGYNSTLERFPKYVEDPYERKEATMREEKQKERKKQVGPTFKSASFPKSKRTPSVLRMNVIRTTKR</sequence>
<gene>
    <name evidence="7" type="ORF">PBIL07802_LOCUS7624</name>
    <name evidence="8" type="ORF">PBIL07802_LOCUS7626</name>
    <name evidence="9" type="ORF">PBIL07802_LOCUS7628</name>
    <name evidence="10" type="ORF">PBIL07802_LOCUS7630</name>
    <name evidence="11" type="ORF">PBIL07802_LOCUS7631</name>
    <name evidence="12" type="ORF">PBIL07802_LOCUS7632</name>
</gene>
<evidence type="ECO:0000256" key="4">
    <source>
        <dbReference type="ARBA" id="ARBA00035656"/>
    </source>
</evidence>
<dbReference type="EMBL" id="HBIB01011733">
    <property type="protein sequence ID" value="CAE0245445.1"/>
    <property type="molecule type" value="Transcribed_RNA"/>
</dbReference>
<dbReference type="EMBL" id="HBIB01011740">
    <property type="protein sequence ID" value="CAE0245451.1"/>
    <property type="molecule type" value="Transcribed_RNA"/>
</dbReference>
<dbReference type="GO" id="GO:0005881">
    <property type="term" value="C:cytoplasmic microtubule"/>
    <property type="evidence" value="ECO:0007669"/>
    <property type="project" value="TreeGrafter"/>
</dbReference>
<evidence type="ECO:0000256" key="5">
    <source>
        <dbReference type="ARBA" id="ARBA00035693"/>
    </source>
</evidence>
<evidence type="ECO:0000313" key="10">
    <source>
        <dbReference type="EMBL" id="CAE0245449.1"/>
    </source>
</evidence>
<feature type="region of interest" description="Disordered" evidence="6">
    <location>
        <begin position="22"/>
        <end position="47"/>
    </location>
</feature>
<dbReference type="EMBL" id="HBIB01011739">
    <property type="protein sequence ID" value="CAE0245450.1"/>
    <property type="molecule type" value="Transcribed_RNA"/>
</dbReference>
<dbReference type="EMBL" id="HBIB01011738">
    <property type="protein sequence ID" value="CAE0245449.1"/>
    <property type="molecule type" value="Transcribed_RNA"/>
</dbReference>
<evidence type="ECO:0000256" key="2">
    <source>
        <dbReference type="ARBA" id="ARBA00022490"/>
    </source>
</evidence>
<organism evidence="12">
    <name type="scientific">Palpitomonas bilix</name>
    <dbReference type="NCBI Taxonomy" id="652834"/>
    <lineage>
        <taxon>Eukaryota</taxon>
        <taxon>Eukaryota incertae sedis</taxon>
    </lineage>
</organism>
<accession>A0A7S3D441</accession>
<dbReference type="Pfam" id="PF15239">
    <property type="entry name" value="CFAP96-like"/>
    <property type="match status" value="1"/>
</dbReference>
<protein>
    <recommendedName>
        <fullName evidence="5">Cilia-and flagella-associated protein 96</fullName>
    </recommendedName>
</protein>
<evidence type="ECO:0000256" key="1">
    <source>
        <dbReference type="ARBA" id="ARBA00004300"/>
    </source>
</evidence>
<evidence type="ECO:0000313" key="9">
    <source>
        <dbReference type="EMBL" id="CAE0245447.1"/>
    </source>
</evidence>
<keyword evidence="3" id="KW-0206">Cytoskeleton</keyword>
<name>A0A7S3D441_9EUKA</name>
<feature type="compositionally biased region" description="Basic and acidic residues" evidence="6">
    <location>
        <begin position="23"/>
        <end position="36"/>
    </location>
</feature>
<evidence type="ECO:0000313" key="8">
    <source>
        <dbReference type="EMBL" id="CAE0245445.1"/>
    </source>
</evidence>
<evidence type="ECO:0000256" key="6">
    <source>
        <dbReference type="SAM" id="MobiDB-lite"/>
    </source>
</evidence>
<feature type="compositionally biased region" description="Basic and acidic residues" evidence="6">
    <location>
        <begin position="251"/>
        <end position="262"/>
    </location>
</feature>